<dbReference type="InterPro" id="IPR013406">
    <property type="entry name" value="CHP02574_addiction_mod"/>
</dbReference>
<dbReference type="EMBL" id="MAYW01000015">
    <property type="protein sequence ID" value="ODS33981.1"/>
    <property type="molecule type" value="Genomic_DNA"/>
</dbReference>
<proteinExistence type="predicted"/>
<dbReference type="AlphaFoldDB" id="A0A1E3XEB4"/>
<sequence>MKPEQLVKEILQLPTQQRAFLAEKLLESLDFTQDFQLTKEWSEEIKRRCEEIDKGSVELIPTEDVFKKAYRQLG</sequence>
<dbReference type="Pfam" id="PF09720">
    <property type="entry name" value="Unstab_antitox"/>
    <property type="match status" value="1"/>
</dbReference>
<evidence type="ECO:0000313" key="2">
    <source>
        <dbReference type="Proteomes" id="UP000094056"/>
    </source>
</evidence>
<accession>A0A1E3XEB4</accession>
<gene>
    <name evidence="1" type="ORF">SCARUB_00852</name>
</gene>
<dbReference type="Proteomes" id="UP000094056">
    <property type="component" value="Unassembled WGS sequence"/>
</dbReference>
<organism evidence="1 2">
    <name type="scientific">Candidatus Scalindua rubra</name>
    <dbReference type="NCBI Taxonomy" id="1872076"/>
    <lineage>
        <taxon>Bacteria</taxon>
        <taxon>Pseudomonadati</taxon>
        <taxon>Planctomycetota</taxon>
        <taxon>Candidatus Brocadiia</taxon>
        <taxon>Candidatus Brocadiales</taxon>
        <taxon>Candidatus Scalinduaceae</taxon>
        <taxon>Candidatus Scalindua</taxon>
    </lineage>
</organism>
<reference evidence="1 2" key="1">
    <citation type="submission" date="2016-07" db="EMBL/GenBank/DDBJ databases">
        <title>Draft genome of Scalindua rubra, obtained from a brine-seawater interface in the Red Sea, sheds light on salt adaptation in anammox bacteria.</title>
        <authorList>
            <person name="Speth D.R."/>
            <person name="Lagkouvardos I."/>
            <person name="Wang Y."/>
            <person name="Qian P.-Y."/>
            <person name="Dutilh B.E."/>
            <person name="Jetten M.S."/>
        </authorList>
    </citation>
    <scope>NUCLEOTIDE SEQUENCE [LARGE SCALE GENOMIC DNA]</scope>
    <source>
        <strain evidence="1">BSI-1</strain>
    </source>
</reference>
<name>A0A1E3XEB4_9BACT</name>
<dbReference type="NCBIfam" id="TIGR02574">
    <property type="entry name" value="stabl_TIGR02574"/>
    <property type="match status" value="1"/>
</dbReference>
<evidence type="ECO:0000313" key="1">
    <source>
        <dbReference type="EMBL" id="ODS33981.1"/>
    </source>
</evidence>
<protein>
    <submittedName>
        <fullName evidence="1">Putative addiction module component</fullName>
    </submittedName>
</protein>
<comment type="caution">
    <text evidence="1">The sequence shown here is derived from an EMBL/GenBank/DDBJ whole genome shotgun (WGS) entry which is preliminary data.</text>
</comment>